<dbReference type="GeneID" id="93663479"/>
<evidence type="ECO:0000313" key="3">
    <source>
        <dbReference type="EMBL" id="SOU40819.1"/>
    </source>
</evidence>
<evidence type="ECO:0000313" key="4">
    <source>
        <dbReference type="Proteomes" id="UP000238288"/>
    </source>
</evidence>
<dbReference type="Pfam" id="PF02567">
    <property type="entry name" value="PhzC-PhzF"/>
    <property type="match status" value="1"/>
</dbReference>
<dbReference type="AlphaFoldDB" id="A0A2K4X953"/>
<dbReference type="SUPFAM" id="SSF54506">
    <property type="entry name" value="Diaminopimelate epimerase-like"/>
    <property type="match status" value="1"/>
</dbReference>
<sequence length="261" mass="29390">MLRFIKHTFTESVFYSHKLNLLGSSTLIVIYKNGLTSKMMQHIASKSKHPATVFLNLNEISKPRCKIRWFNQKNEIKRCGHGSLAAAKCLINHFNYCPKVFVSSSDELFNINIKRQKAHLKLQTLSFYKTNYTKDLTTLFSLPIKATYSSANKNGYTVLLFDSKEDLENLQVDFNGLAKAHNNAVIALSMLSFNNEKAVAHFRYFAPQFGVNEDAATGSAVSVVAPIIFRLTGLNKVKLEQKSSNGALLQFIYNNAHVEVS</sequence>
<dbReference type="PIRSF" id="PIRSF016184">
    <property type="entry name" value="PhzC_PhzF"/>
    <property type="match status" value="1"/>
</dbReference>
<proteinExistence type="inferred from homology"/>
<name>A0A2K4X953_PSEVC</name>
<keyword evidence="2" id="KW-0413">Isomerase</keyword>
<dbReference type="Proteomes" id="UP000238288">
    <property type="component" value="Chromosome PCAR9a"/>
</dbReference>
<dbReference type="PANTHER" id="PTHR13774:SF17">
    <property type="entry name" value="PHENAZINE BIOSYNTHESIS-LIKE DOMAIN-CONTAINING PROTEIN"/>
    <property type="match status" value="1"/>
</dbReference>
<dbReference type="RefSeq" id="WP_331852083.1">
    <property type="nucleotide sequence ID" value="NZ_LT965928.1"/>
</dbReference>
<dbReference type="GO" id="GO:0016853">
    <property type="term" value="F:isomerase activity"/>
    <property type="evidence" value="ECO:0007669"/>
    <property type="project" value="UniProtKB-KW"/>
</dbReference>
<reference evidence="3 4" key="1">
    <citation type="submission" date="2017-11" db="EMBL/GenBank/DDBJ databases">
        <authorList>
            <person name="Han C.G."/>
        </authorList>
    </citation>
    <scope>NUCLEOTIDE SEQUENCE [LARGE SCALE GENOMIC DNA]</scope>
    <source>
        <strain evidence="4">ATCC 43555</strain>
    </source>
</reference>
<dbReference type="PANTHER" id="PTHR13774">
    <property type="entry name" value="PHENAZINE BIOSYNTHESIS PROTEIN"/>
    <property type="match status" value="1"/>
</dbReference>
<dbReference type="InterPro" id="IPR003719">
    <property type="entry name" value="Phenazine_PhzF-like"/>
</dbReference>
<accession>A0A2K4X953</accession>
<dbReference type="EMBL" id="LT965928">
    <property type="protein sequence ID" value="SOU40819.1"/>
    <property type="molecule type" value="Genomic_DNA"/>
</dbReference>
<comment type="similarity">
    <text evidence="1">Belongs to the PhzF family.</text>
</comment>
<organism evidence="3 4">
    <name type="scientific">Pseudoalteromonas carrageenovora IAM 12662</name>
    <dbReference type="NCBI Taxonomy" id="1314868"/>
    <lineage>
        <taxon>Bacteria</taxon>
        <taxon>Pseudomonadati</taxon>
        <taxon>Pseudomonadota</taxon>
        <taxon>Gammaproteobacteria</taxon>
        <taxon>Alteromonadales</taxon>
        <taxon>Pseudoalteromonadaceae</taxon>
        <taxon>Pseudoalteromonas</taxon>
    </lineage>
</organism>
<protein>
    <submittedName>
        <fullName evidence="3">Uncharacterized protein</fullName>
    </submittedName>
</protein>
<evidence type="ECO:0000256" key="2">
    <source>
        <dbReference type="ARBA" id="ARBA00023235"/>
    </source>
</evidence>
<evidence type="ECO:0000256" key="1">
    <source>
        <dbReference type="ARBA" id="ARBA00008270"/>
    </source>
</evidence>
<gene>
    <name evidence="3" type="ORF">PCAR9_A21272</name>
</gene>
<dbReference type="GO" id="GO:0005737">
    <property type="term" value="C:cytoplasm"/>
    <property type="evidence" value="ECO:0007669"/>
    <property type="project" value="TreeGrafter"/>
</dbReference>
<dbReference type="Gene3D" id="3.10.310.10">
    <property type="entry name" value="Diaminopimelate Epimerase, Chain A, domain 1"/>
    <property type="match status" value="2"/>
</dbReference>